<dbReference type="SUPFAM" id="SSF89796">
    <property type="entry name" value="CoA-transferase family III (CaiB/BaiF)"/>
    <property type="match status" value="1"/>
</dbReference>
<dbReference type="AlphaFoldDB" id="A0A6J7GJL9"/>
<dbReference type="Gene3D" id="3.30.1540.10">
    <property type="entry name" value="formyl-coa transferase, domain 3"/>
    <property type="match status" value="1"/>
</dbReference>
<dbReference type="EMBL" id="CAEZYR010000138">
    <property type="protein sequence ID" value="CAB4765586.1"/>
    <property type="molecule type" value="Genomic_DNA"/>
</dbReference>
<dbReference type="InterPro" id="IPR023606">
    <property type="entry name" value="CoA-Trfase_III_dom_1_sf"/>
</dbReference>
<dbReference type="PANTHER" id="PTHR48207">
    <property type="entry name" value="SUCCINATE--HYDROXYMETHYLGLUTARATE COA-TRANSFERASE"/>
    <property type="match status" value="1"/>
</dbReference>
<dbReference type="InterPro" id="IPR003673">
    <property type="entry name" value="CoA-Trfase_fam_III"/>
</dbReference>
<reference evidence="4" key="1">
    <citation type="submission" date="2020-05" db="EMBL/GenBank/DDBJ databases">
        <authorList>
            <person name="Chiriac C."/>
            <person name="Salcher M."/>
            <person name="Ghai R."/>
            <person name="Kavagutti S V."/>
        </authorList>
    </citation>
    <scope>NUCLEOTIDE SEQUENCE</scope>
</reference>
<dbReference type="InterPro" id="IPR044855">
    <property type="entry name" value="CoA-Trfase_III_dom3_sf"/>
</dbReference>
<organism evidence="4">
    <name type="scientific">freshwater metagenome</name>
    <dbReference type="NCBI Taxonomy" id="449393"/>
    <lineage>
        <taxon>unclassified sequences</taxon>
        <taxon>metagenomes</taxon>
        <taxon>ecological metagenomes</taxon>
    </lineage>
</organism>
<dbReference type="InterPro" id="IPR050483">
    <property type="entry name" value="CoA-transferase_III_domain"/>
</dbReference>
<dbReference type="Gene3D" id="3.40.50.10540">
    <property type="entry name" value="Crotonobetainyl-coa:carnitine coa-transferase, domain 1"/>
    <property type="match status" value="1"/>
</dbReference>
<protein>
    <submittedName>
        <fullName evidence="4">Unannotated protein</fullName>
    </submittedName>
</protein>
<accession>A0A6J7GJL9</accession>
<gene>
    <name evidence="2" type="ORF">UFOPK2754_02744</name>
    <name evidence="3" type="ORF">UFOPK3139_01152</name>
    <name evidence="4" type="ORF">UFOPK3543_01049</name>
    <name evidence="5" type="ORF">UFOPK3967_00281</name>
</gene>
<proteinExistence type="predicted"/>
<dbReference type="GO" id="GO:0008410">
    <property type="term" value="F:CoA-transferase activity"/>
    <property type="evidence" value="ECO:0007669"/>
    <property type="project" value="TreeGrafter"/>
</dbReference>
<evidence type="ECO:0000313" key="3">
    <source>
        <dbReference type="EMBL" id="CAB4827800.1"/>
    </source>
</evidence>
<dbReference type="PANTHER" id="PTHR48207:SF3">
    <property type="entry name" value="SUCCINATE--HYDROXYMETHYLGLUTARATE COA-TRANSFERASE"/>
    <property type="match status" value="1"/>
</dbReference>
<dbReference type="EMBL" id="CAFBOS010000010">
    <property type="protein sequence ID" value="CAB4979722.1"/>
    <property type="molecule type" value="Genomic_DNA"/>
</dbReference>
<evidence type="ECO:0000313" key="4">
    <source>
        <dbReference type="EMBL" id="CAB4904353.1"/>
    </source>
</evidence>
<name>A0A6J7GJL9_9ZZZZ</name>
<dbReference type="EMBL" id="CAFABA010000038">
    <property type="protein sequence ID" value="CAB4827800.1"/>
    <property type="molecule type" value="Genomic_DNA"/>
</dbReference>
<sequence length="399" mass="42917">MTFAATFEGVRVVDLTRNFAGPYCTMTLGDLGADVIKIESPGVGDDTRAWVPPAWNGISTSYLSANRNKRAIAIDLDTDEGATIVRELVQRADVLVESFRPGSLDKRGLGATALRTANPRLVHCSISAFGAVGPMRDSPGYDPVLQAYSGIMDMTGEPDRPPVRLGIGAIDLGTAAWATIAIMAALANREVTGQGALVETSLFEIATWWLSYHLTGYLATAHAPTRQGTTTSMIAPYELYPTADDVGVMVAAANDNLFHSFMTATGLTDLVTDPRFTSNTLRVKYRDELRGLIAPRMRERKAVEWETALRAYAVPCSRVRGVDELADDEQLEALGLLEPCPHPLIDDLRLVGVPVSVDGTRGRSRLAPPAPGEHTDAVLTELGRSAEQIAALRSRSVVA</sequence>
<dbReference type="Pfam" id="PF02515">
    <property type="entry name" value="CoA_transf_3"/>
    <property type="match status" value="1"/>
</dbReference>
<dbReference type="EMBL" id="CAFBMH010000029">
    <property type="protein sequence ID" value="CAB4904353.1"/>
    <property type="molecule type" value="Genomic_DNA"/>
</dbReference>
<evidence type="ECO:0000313" key="2">
    <source>
        <dbReference type="EMBL" id="CAB4765586.1"/>
    </source>
</evidence>
<evidence type="ECO:0000256" key="1">
    <source>
        <dbReference type="ARBA" id="ARBA00022679"/>
    </source>
</evidence>
<evidence type="ECO:0000313" key="5">
    <source>
        <dbReference type="EMBL" id="CAB4979722.1"/>
    </source>
</evidence>
<keyword evidence="1" id="KW-0808">Transferase</keyword>